<keyword evidence="1" id="KW-0812">Transmembrane</keyword>
<dbReference type="Proteomes" id="UP000580250">
    <property type="component" value="Unassembled WGS sequence"/>
</dbReference>
<reference evidence="2 3" key="1">
    <citation type="submission" date="2020-08" db="EMBL/GenBank/DDBJ databases">
        <authorList>
            <person name="Koutsovoulos G."/>
            <person name="Danchin GJ E."/>
        </authorList>
    </citation>
    <scope>NUCLEOTIDE SEQUENCE [LARGE SCALE GENOMIC DNA]</scope>
</reference>
<keyword evidence="1" id="KW-0472">Membrane</keyword>
<dbReference type="AlphaFoldDB" id="A0A6V7WTZ9"/>
<evidence type="ECO:0000256" key="1">
    <source>
        <dbReference type="SAM" id="Phobius"/>
    </source>
</evidence>
<proteinExistence type="predicted"/>
<feature type="transmembrane region" description="Helical" evidence="1">
    <location>
        <begin position="15"/>
        <end position="36"/>
    </location>
</feature>
<evidence type="ECO:0000313" key="3">
    <source>
        <dbReference type="Proteomes" id="UP000580250"/>
    </source>
</evidence>
<gene>
    <name evidence="2" type="ORF">MENT_LOCUS43323</name>
</gene>
<organism evidence="2 3">
    <name type="scientific">Meloidogyne enterolobii</name>
    <name type="common">Root-knot nematode worm</name>
    <name type="synonym">Meloidogyne mayaguensis</name>
    <dbReference type="NCBI Taxonomy" id="390850"/>
    <lineage>
        <taxon>Eukaryota</taxon>
        <taxon>Metazoa</taxon>
        <taxon>Ecdysozoa</taxon>
        <taxon>Nematoda</taxon>
        <taxon>Chromadorea</taxon>
        <taxon>Rhabditida</taxon>
        <taxon>Tylenchina</taxon>
        <taxon>Tylenchomorpha</taxon>
        <taxon>Tylenchoidea</taxon>
        <taxon>Meloidogynidae</taxon>
        <taxon>Meloidogyninae</taxon>
        <taxon>Meloidogyne</taxon>
    </lineage>
</organism>
<name>A0A6V7WTZ9_MELEN</name>
<accession>A0A6V7WTZ9</accession>
<keyword evidence="1" id="KW-1133">Transmembrane helix</keyword>
<protein>
    <submittedName>
        <fullName evidence="2">Uncharacterized protein</fullName>
    </submittedName>
</protein>
<sequence length="40" mass="4657">MSTFDVMYLYLNRGLWASSRVLSGCMMKYLMLFGGWSRAI</sequence>
<evidence type="ECO:0000313" key="2">
    <source>
        <dbReference type="EMBL" id="CAD2190529.1"/>
    </source>
</evidence>
<comment type="caution">
    <text evidence="2">The sequence shown here is derived from an EMBL/GenBank/DDBJ whole genome shotgun (WGS) entry which is preliminary data.</text>
</comment>
<dbReference type="EMBL" id="CAJEWN010000813">
    <property type="protein sequence ID" value="CAD2190529.1"/>
    <property type="molecule type" value="Genomic_DNA"/>
</dbReference>